<reference evidence="3" key="1">
    <citation type="submission" date="2020-05" db="EMBL/GenBank/DDBJ databases">
        <title>Phylogenomic resolution of chytrid fungi.</title>
        <authorList>
            <person name="Stajich J.E."/>
            <person name="Amses K."/>
            <person name="Simmons R."/>
            <person name="Seto K."/>
            <person name="Myers J."/>
            <person name="Bonds A."/>
            <person name="Quandt C.A."/>
            <person name="Barry K."/>
            <person name="Liu P."/>
            <person name="Grigoriev I."/>
            <person name="Longcore J.E."/>
            <person name="James T.Y."/>
        </authorList>
    </citation>
    <scope>NUCLEOTIDE SEQUENCE</scope>
    <source>
        <strain evidence="3">PLAUS21</strain>
    </source>
</reference>
<organism evidence="3 4">
    <name type="scientific">Boothiomyces macroporosus</name>
    <dbReference type="NCBI Taxonomy" id="261099"/>
    <lineage>
        <taxon>Eukaryota</taxon>
        <taxon>Fungi</taxon>
        <taxon>Fungi incertae sedis</taxon>
        <taxon>Chytridiomycota</taxon>
        <taxon>Chytridiomycota incertae sedis</taxon>
        <taxon>Chytridiomycetes</taxon>
        <taxon>Rhizophydiales</taxon>
        <taxon>Terramycetaceae</taxon>
        <taxon>Boothiomyces</taxon>
    </lineage>
</organism>
<feature type="region of interest" description="Disordered" evidence="2">
    <location>
        <begin position="492"/>
        <end position="519"/>
    </location>
</feature>
<dbReference type="EMBL" id="JADGKB010000100">
    <property type="protein sequence ID" value="KAJ3253806.1"/>
    <property type="molecule type" value="Genomic_DNA"/>
</dbReference>
<feature type="compositionally biased region" description="Polar residues" evidence="2">
    <location>
        <begin position="501"/>
        <end position="519"/>
    </location>
</feature>
<evidence type="ECO:0000313" key="3">
    <source>
        <dbReference type="EMBL" id="KAJ3253806.1"/>
    </source>
</evidence>
<feature type="region of interest" description="Disordered" evidence="2">
    <location>
        <begin position="535"/>
        <end position="559"/>
    </location>
</feature>
<evidence type="ECO:0000313" key="4">
    <source>
        <dbReference type="Proteomes" id="UP001210925"/>
    </source>
</evidence>
<evidence type="ECO:0000256" key="2">
    <source>
        <dbReference type="SAM" id="MobiDB-lite"/>
    </source>
</evidence>
<dbReference type="GO" id="GO:0003677">
    <property type="term" value="F:DNA binding"/>
    <property type="evidence" value="ECO:0007669"/>
    <property type="project" value="InterPro"/>
</dbReference>
<evidence type="ECO:0000256" key="1">
    <source>
        <dbReference type="ARBA" id="ARBA00023172"/>
    </source>
</evidence>
<protein>
    <submittedName>
        <fullName evidence="3">Uncharacterized protein</fullName>
    </submittedName>
</protein>
<dbReference type="InterPro" id="IPR013762">
    <property type="entry name" value="Integrase-like_cat_sf"/>
</dbReference>
<dbReference type="SUPFAM" id="SSF56349">
    <property type="entry name" value="DNA breaking-rejoining enzymes"/>
    <property type="match status" value="1"/>
</dbReference>
<dbReference type="AlphaFoldDB" id="A0AAD5UC68"/>
<dbReference type="Gene3D" id="1.10.443.10">
    <property type="entry name" value="Intergrase catalytic core"/>
    <property type="match status" value="1"/>
</dbReference>
<sequence length="680" mass="77362">MKYFFKNTGRYENLLMLMDEPPLNPPSMCDSDLALILKFKDETNKGKVLKDFYGEIVVDVGNRPVICQGGWKAQTNVKRFNSVITKIHQQFDEDGRYTRECEECFKVVNEKGGMSCNAHVGDPRPRRKGNPSLGRFWKDDKHHLLKVQSVNPVNGAIPLTPMYVLRIRERLLFDNLPGLQFYVLMILSIKLFLRSEEAIRSDKDNTQGLTIDSIDLEGSIFQDGVLEGLLVKVKGKTDTTPVHLLLWADNDNTLLCPIRHLLVYVYYLQIKDGPLFPDISEIENPPPDGVFSTSLTYDKFNNKIDSLCKKVVHTKIKESRIKKKWGTHCLRKTGYLFAIWGSKDNSNAAYSRIMQSARHSDTNSAVKYELDARTQFAMANYSTTKPQTLVGEWKPCFVSNQSNFNYVEHSNPTELYTVAKDFVEEKCGLGSNAKNLSLFTVIQAATKFKAKSSSAEAIEKFREKYHLQSEALEDLKELLNLARSEGILSTFNKDRTEQTHETQSVETELVPSTNQPPQITNSLNQTVVLETSNPVNQPEVSQSSGVGRLRKKAGEGDSKIRYTGRDQDFPNRLTIMNSKDNLTPTMKLRLVLEDFESLSRMGNGRLILNKLTKAAENHYYKTIKPIVLCYYTCHSGNETKFIDSLQELHEGILPNYYNENKNKLCKGPCSRTKNSSMKFQ</sequence>
<accession>A0AAD5UC68</accession>
<proteinExistence type="predicted"/>
<feature type="compositionally biased region" description="Polar residues" evidence="2">
    <location>
        <begin position="535"/>
        <end position="545"/>
    </location>
</feature>
<dbReference type="GO" id="GO:0015074">
    <property type="term" value="P:DNA integration"/>
    <property type="evidence" value="ECO:0007669"/>
    <property type="project" value="InterPro"/>
</dbReference>
<dbReference type="InterPro" id="IPR011010">
    <property type="entry name" value="DNA_brk_join_enz"/>
</dbReference>
<keyword evidence="4" id="KW-1185">Reference proteome</keyword>
<keyword evidence="1" id="KW-0233">DNA recombination</keyword>
<comment type="caution">
    <text evidence="3">The sequence shown here is derived from an EMBL/GenBank/DDBJ whole genome shotgun (WGS) entry which is preliminary data.</text>
</comment>
<dbReference type="Proteomes" id="UP001210925">
    <property type="component" value="Unassembled WGS sequence"/>
</dbReference>
<dbReference type="GO" id="GO:0006310">
    <property type="term" value="P:DNA recombination"/>
    <property type="evidence" value="ECO:0007669"/>
    <property type="project" value="UniProtKB-KW"/>
</dbReference>
<name>A0AAD5UC68_9FUNG</name>
<gene>
    <name evidence="3" type="ORF">HK103_000330</name>
</gene>